<keyword evidence="3" id="KW-1185">Reference proteome</keyword>
<dbReference type="Proteomes" id="UP001596422">
    <property type="component" value="Unassembled WGS sequence"/>
</dbReference>
<accession>A0ABW1ZTU2</accession>
<gene>
    <name evidence="2" type="ORF">ACFQDL_02890</name>
</gene>
<dbReference type="PANTHER" id="PTHR42923:SF17">
    <property type="entry name" value="AMINE OXIDASE DOMAIN-CONTAINING PROTEIN"/>
    <property type="match status" value="1"/>
</dbReference>
<reference evidence="3" key="1">
    <citation type="journal article" date="2019" name="Int. J. Syst. Evol. Microbiol.">
        <title>The Global Catalogue of Microorganisms (GCM) 10K type strain sequencing project: providing services to taxonomists for standard genome sequencing and annotation.</title>
        <authorList>
            <consortium name="The Broad Institute Genomics Platform"/>
            <consortium name="The Broad Institute Genome Sequencing Center for Infectious Disease"/>
            <person name="Wu L."/>
            <person name="Ma J."/>
        </authorList>
    </citation>
    <scope>NUCLEOTIDE SEQUENCE [LARGE SCALE GENOMIC DNA]</scope>
    <source>
        <strain evidence="3">NBRC 111756</strain>
    </source>
</reference>
<dbReference type="EMBL" id="JBHSWE010000001">
    <property type="protein sequence ID" value="MFC6669171.1"/>
    <property type="molecule type" value="Genomic_DNA"/>
</dbReference>
<dbReference type="Gene3D" id="1.10.405.20">
    <property type="match status" value="1"/>
</dbReference>
<evidence type="ECO:0000259" key="1">
    <source>
        <dbReference type="Pfam" id="PF01593"/>
    </source>
</evidence>
<sequence>MSFSVSLDQGGLEYSGTGLPGLFARRRNLLSPRFWSLIRDLLRFYRASQAYGQDSELAGLTLGQLLQREGYGHAFIDDHLLPMGAAIWSTPVDRMLDYPALAFLRFCQNHGLVQLNDRPQWRTLVGGSRSYVERIERVLQERGEIRLNSRIHRIVRRPGRIELEFMHGEREVFDQVVLACHANQALSLLHNPSSDEQQLLGAFEYQRNRAVLHSDPALMPKRRAAWASWNYLAEGTRPRSREVSVSYWMNRLQHLPASHPLFVTLNPLQEPAPGAIHRSFLYDHPTFSLAALDAQQRLWDLQGERNTWFCGAYFGYGFHEDGLQSGLAVAEALGGIPRPWALDEPNHRIFVPTEKARKSAA</sequence>
<dbReference type="Pfam" id="PF01593">
    <property type="entry name" value="Amino_oxidase"/>
    <property type="match status" value="1"/>
</dbReference>
<protein>
    <submittedName>
        <fullName evidence="2">NAD(P)/FAD-dependent oxidoreductase</fullName>
    </submittedName>
</protein>
<dbReference type="InterPro" id="IPR050464">
    <property type="entry name" value="Zeta_carotene_desat/Oxidored"/>
</dbReference>
<organism evidence="2 3">
    <name type="scientific">Marinobacterium aestuariivivens</name>
    <dbReference type="NCBI Taxonomy" id="1698799"/>
    <lineage>
        <taxon>Bacteria</taxon>
        <taxon>Pseudomonadati</taxon>
        <taxon>Pseudomonadota</taxon>
        <taxon>Gammaproteobacteria</taxon>
        <taxon>Oceanospirillales</taxon>
        <taxon>Oceanospirillaceae</taxon>
        <taxon>Marinobacterium</taxon>
    </lineage>
</organism>
<evidence type="ECO:0000313" key="2">
    <source>
        <dbReference type="EMBL" id="MFC6669171.1"/>
    </source>
</evidence>
<proteinExistence type="predicted"/>
<feature type="domain" description="Amine oxidase" evidence="1">
    <location>
        <begin position="54"/>
        <end position="198"/>
    </location>
</feature>
<name>A0ABW1ZTU2_9GAMM</name>
<dbReference type="RefSeq" id="WP_379907750.1">
    <property type="nucleotide sequence ID" value="NZ_JBHSWE010000001.1"/>
</dbReference>
<dbReference type="InterPro" id="IPR002937">
    <property type="entry name" value="Amino_oxidase"/>
</dbReference>
<comment type="caution">
    <text evidence="2">The sequence shown here is derived from an EMBL/GenBank/DDBJ whole genome shotgun (WGS) entry which is preliminary data.</text>
</comment>
<dbReference type="Gene3D" id="3.30.70.1990">
    <property type="match status" value="1"/>
</dbReference>
<dbReference type="Gene3D" id="3.50.50.60">
    <property type="entry name" value="FAD/NAD(P)-binding domain"/>
    <property type="match status" value="1"/>
</dbReference>
<evidence type="ECO:0000313" key="3">
    <source>
        <dbReference type="Proteomes" id="UP001596422"/>
    </source>
</evidence>
<dbReference type="InterPro" id="IPR036188">
    <property type="entry name" value="FAD/NAD-bd_sf"/>
</dbReference>
<dbReference type="PANTHER" id="PTHR42923">
    <property type="entry name" value="PROTOPORPHYRINOGEN OXIDASE"/>
    <property type="match status" value="1"/>
</dbReference>
<dbReference type="SUPFAM" id="SSF51905">
    <property type="entry name" value="FAD/NAD(P)-binding domain"/>
    <property type="match status" value="1"/>
</dbReference>